<name>Z9JQE4_9MICO</name>
<dbReference type="Gene3D" id="3.40.50.300">
    <property type="entry name" value="P-loop containing nucleotide triphosphate hydrolases"/>
    <property type="match status" value="1"/>
</dbReference>
<evidence type="ECO:0000259" key="2">
    <source>
        <dbReference type="Pfam" id="PF26563"/>
    </source>
</evidence>
<sequence>MAAPPADLRTPDVRRPPSRFPAVRGPAVPAPAPAPADGADPVRAPAVPSAAGAARTTGGSRAEAEATAPRDRARSAPRVLWCGDDQGLRGLVGDHVAAAGGILAPQTEADAPPAPGSGRADLVIGTVPGLARRSPAASRSRESAPTLIAVTGEAPLDDEEWRLCLRLGVEAVVRLPQESGQLLDLLGQALRPRGGALVLGVAGGCGGAGASSLAARLAGAWARRGTPTVLVDADPLGGGLDLLVEAPASRGGAWEDVGRLDAQDGAQLREGLPVVDGVHLLTARAGGAPSPERTAAALAALAPLDGVVVADLAPGHVPAALAHLDRLALVVPAAEHAVRAAARRLAGWDGARGRCELVVRRSRGPLRPGDVSADLGLPLAGHFADSSPQLVPLLDVRRRGADKLCAQLARRWQETSRWTS</sequence>
<dbReference type="HOGENOM" id="CLU_745405_0_0_11"/>
<dbReference type="InterPro" id="IPR027417">
    <property type="entry name" value="P-loop_NTPase"/>
</dbReference>
<dbReference type="RefSeq" id="WP_051487006.1">
    <property type="nucleotide sequence ID" value="NZ_KK070000.1"/>
</dbReference>
<dbReference type="STRING" id="396014.BF93_04400"/>
<feature type="domain" description="Rv3660c-like CheY-like N-terminal" evidence="2">
    <location>
        <begin position="94"/>
        <end position="193"/>
    </location>
</feature>
<evidence type="ECO:0000313" key="3">
    <source>
        <dbReference type="EMBL" id="EWS80253.1"/>
    </source>
</evidence>
<protein>
    <submittedName>
        <fullName evidence="3">Septum formation initiator</fullName>
    </submittedName>
</protein>
<keyword evidence="4" id="KW-1185">Reference proteome</keyword>
<feature type="region of interest" description="Disordered" evidence="1">
    <location>
        <begin position="1"/>
        <end position="75"/>
    </location>
</feature>
<organism evidence="3 4">
    <name type="scientific">Brachybacterium phenoliresistens</name>
    <dbReference type="NCBI Taxonomy" id="396014"/>
    <lineage>
        <taxon>Bacteria</taxon>
        <taxon>Bacillati</taxon>
        <taxon>Actinomycetota</taxon>
        <taxon>Actinomycetes</taxon>
        <taxon>Micrococcales</taxon>
        <taxon>Dermabacteraceae</taxon>
        <taxon>Brachybacterium</taxon>
    </lineage>
</organism>
<dbReference type="SUPFAM" id="SSF52540">
    <property type="entry name" value="P-loop containing nucleoside triphosphate hydrolases"/>
    <property type="match status" value="1"/>
</dbReference>
<evidence type="ECO:0000256" key="1">
    <source>
        <dbReference type="SAM" id="MobiDB-lite"/>
    </source>
</evidence>
<dbReference type="Proteomes" id="UP000023067">
    <property type="component" value="Unassembled WGS sequence"/>
</dbReference>
<feature type="compositionally biased region" description="Basic and acidic residues" evidence="1">
    <location>
        <begin position="62"/>
        <end position="74"/>
    </location>
</feature>
<dbReference type="Pfam" id="PF26563">
    <property type="entry name" value="Rv3660c_N"/>
    <property type="match status" value="1"/>
</dbReference>
<evidence type="ECO:0000313" key="4">
    <source>
        <dbReference type="Proteomes" id="UP000023067"/>
    </source>
</evidence>
<dbReference type="InterPro" id="IPR059050">
    <property type="entry name" value="Rv3660c_N"/>
</dbReference>
<dbReference type="eggNOG" id="COG0455">
    <property type="taxonomic scope" value="Bacteria"/>
</dbReference>
<accession>Z9JQE4</accession>
<dbReference type="EMBL" id="JDYK01000017">
    <property type="protein sequence ID" value="EWS80253.1"/>
    <property type="molecule type" value="Genomic_DNA"/>
</dbReference>
<dbReference type="PATRIC" id="fig|396014.3.peg.2911"/>
<dbReference type="OrthoDB" id="3252838at2"/>
<feature type="compositionally biased region" description="Low complexity" evidence="1">
    <location>
        <begin position="35"/>
        <end position="61"/>
    </location>
</feature>
<gene>
    <name evidence="3" type="ORF">BF93_04400</name>
</gene>
<comment type="caution">
    <text evidence="3">The sequence shown here is derived from an EMBL/GenBank/DDBJ whole genome shotgun (WGS) entry which is preliminary data.</text>
</comment>
<dbReference type="AlphaFoldDB" id="Z9JQE4"/>
<reference evidence="3 4" key="1">
    <citation type="submission" date="2014-02" db="EMBL/GenBank/DDBJ databases">
        <title>Genome sequence of Brachybacterium phenoliresistens strain W13A50.</title>
        <authorList>
            <person name="Wang X."/>
        </authorList>
    </citation>
    <scope>NUCLEOTIDE SEQUENCE [LARGE SCALE GENOMIC DNA]</scope>
    <source>
        <strain evidence="3 4">W13A50</strain>
    </source>
</reference>
<proteinExistence type="predicted"/>